<keyword evidence="2" id="KW-1185">Reference proteome</keyword>
<evidence type="ECO:0000313" key="2">
    <source>
        <dbReference type="Proteomes" id="UP001153332"/>
    </source>
</evidence>
<evidence type="ECO:0000313" key="1">
    <source>
        <dbReference type="EMBL" id="KAJ8131441.1"/>
    </source>
</evidence>
<comment type="caution">
    <text evidence="1">The sequence shown here is derived from an EMBL/GenBank/DDBJ whole genome shotgun (WGS) entry which is preliminary data.</text>
</comment>
<name>A0ACC2JVH4_9PEZI</name>
<gene>
    <name evidence="1" type="ORF">O1611_g2180</name>
</gene>
<proteinExistence type="predicted"/>
<dbReference type="EMBL" id="JAPUUL010000289">
    <property type="protein sequence ID" value="KAJ8131441.1"/>
    <property type="molecule type" value="Genomic_DNA"/>
</dbReference>
<dbReference type="Proteomes" id="UP001153332">
    <property type="component" value="Unassembled WGS sequence"/>
</dbReference>
<reference evidence="1" key="1">
    <citation type="submission" date="2022-12" db="EMBL/GenBank/DDBJ databases">
        <title>Genome Sequence of Lasiodiplodia mahajangana.</title>
        <authorList>
            <person name="Buettner E."/>
        </authorList>
    </citation>
    <scope>NUCLEOTIDE SEQUENCE</scope>
    <source>
        <strain evidence="1">VT137</strain>
    </source>
</reference>
<protein>
    <submittedName>
        <fullName evidence="1">Uncharacterized protein</fullName>
    </submittedName>
</protein>
<sequence length="342" mass="38376">MVDLAARGANLLRSGDWSDFTLMCQDRVFRVHKNIICPESPVLAAALFDQKIDISEFIEYWTVQIEAEFDPSTLQCMLDFIYTGTYRDTPFKLEYPPQSSWPSQSNHLARPSQSARAVFTPAWDPEAQPVPIEKDEEKHVVRTVSDALVYHTRVNRIAAHYGVVELVSLSAERVQLLLTENWSLEAFFDLTGEIKGSKIDNTLRQVIVRAAGEQILDLGNTDRFVVYMEQDLFDEIRVSSVGAFGAARARIRALTAEISEKKNESEELSARVEKVMDAYGCRARSHPKMQTFGPAPWGHGSTMQTRRQAARTRSPGTSWTTCTRDPGARTRNTGAQVLSSAT</sequence>
<accession>A0ACC2JVH4</accession>
<organism evidence="1 2">
    <name type="scientific">Lasiodiplodia mahajangana</name>
    <dbReference type="NCBI Taxonomy" id="1108764"/>
    <lineage>
        <taxon>Eukaryota</taxon>
        <taxon>Fungi</taxon>
        <taxon>Dikarya</taxon>
        <taxon>Ascomycota</taxon>
        <taxon>Pezizomycotina</taxon>
        <taxon>Dothideomycetes</taxon>
        <taxon>Dothideomycetes incertae sedis</taxon>
        <taxon>Botryosphaeriales</taxon>
        <taxon>Botryosphaeriaceae</taxon>
        <taxon>Lasiodiplodia</taxon>
    </lineage>
</organism>